<dbReference type="PANTHER" id="PTHR21503">
    <property type="entry name" value="F-BOX-CONTAINING HYPOTHETICAL PROTEIN C.ELEGANS"/>
    <property type="match status" value="1"/>
</dbReference>
<protein>
    <recommendedName>
        <fullName evidence="1">F-box domain-containing protein</fullName>
    </recommendedName>
</protein>
<evidence type="ECO:0000313" key="2">
    <source>
        <dbReference type="EMBL" id="KAF1764679.1"/>
    </source>
</evidence>
<dbReference type="PANTHER" id="PTHR21503:SF8">
    <property type="entry name" value="F-BOX ASSOCIATED DOMAIN-CONTAINING PROTEIN-RELATED"/>
    <property type="match status" value="1"/>
</dbReference>
<evidence type="ECO:0000259" key="1">
    <source>
        <dbReference type="PROSITE" id="PS50181"/>
    </source>
</evidence>
<organism evidence="2 3">
    <name type="scientific">Caenorhabditis remanei</name>
    <name type="common">Caenorhabditis vulgaris</name>
    <dbReference type="NCBI Taxonomy" id="31234"/>
    <lineage>
        <taxon>Eukaryota</taxon>
        <taxon>Metazoa</taxon>
        <taxon>Ecdysozoa</taxon>
        <taxon>Nematoda</taxon>
        <taxon>Chromadorea</taxon>
        <taxon>Rhabditida</taxon>
        <taxon>Rhabditina</taxon>
        <taxon>Rhabditomorpha</taxon>
        <taxon>Rhabditoidea</taxon>
        <taxon>Rhabditidae</taxon>
        <taxon>Peloderinae</taxon>
        <taxon>Caenorhabditis</taxon>
    </lineage>
</organism>
<dbReference type="PROSITE" id="PS50181">
    <property type="entry name" value="FBOX"/>
    <property type="match status" value="1"/>
</dbReference>
<evidence type="ECO:0000313" key="3">
    <source>
        <dbReference type="Proteomes" id="UP000483820"/>
    </source>
</evidence>
<dbReference type="Proteomes" id="UP000483820">
    <property type="component" value="Chromosome II"/>
</dbReference>
<reference evidence="2 3" key="1">
    <citation type="submission" date="2019-12" db="EMBL/GenBank/DDBJ databases">
        <title>Chromosome-level assembly of the Caenorhabditis remanei genome.</title>
        <authorList>
            <person name="Teterina A.A."/>
            <person name="Willis J.H."/>
            <person name="Phillips P.C."/>
        </authorList>
    </citation>
    <scope>NUCLEOTIDE SEQUENCE [LARGE SCALE GENOMIC DNA]</scope>
    <source>
        <strain evidence="2 3">PX506</strain>
        <tissue evidence="2">Whole organism</tissue>
    </source>
</reference>
<dbReference type="KEGG" id="crq:GCK72_004628"/>
<proteinExistence type="predicted"/>
<dbReference type="GeneID" id="78773954"/>
<gene>
    <name evidence="2" type="ORF">GCK72_004628</name>
</gene>
<dbReference type="InterPro" id="IPR001810">
    <property type="entry name" value="F-box_dom"/>
</dbReference>
<comment type="caution">
    <text evidence="2">The sequence shown here is derived from an EMBL/GenBank/DDBJ whole genome shotgun (WGS) entry which is preliminary data.</text>
</comment>
<dbReference type="CTD" id="78773954"/>
<dbReference type="Pfam" id="PF00646">
    <property type="entry name" value="F-box"/>
    <property type="match status" value="1"/>
</dbReference>
<feature type="domain" description="F-box" evidence="1">
    <location>
        <begin position="7"/>
        <end position="54"/>
    </location>
</feature>
<dbReference type="EMBL" id="WUAV01000002">
    <property type="protein sequence ID" value="KAF1764679.1"/>
    <property type="molecule type" value="Genomic_DNA"/>
</dbReference>
<accession>A0A6A5HCB6</accession>
<dbReference type="RefSeq" id="XP_053588996.1">
    <property type="nucleotide sequence ID" value="XM_053724802.1"/>
</dbReference>
<sequence length="194" mass="22954">MTSNAPKFRLLHLPRLALEHVLRNFNDGNLVMFSLCSKRCNLVVKSFRHGFTGIQVTLSRDTLALSLRVQDIQQMGFEISKEVFQLNDYRVLILDERAFWMGEGNPNTRSIFTYWNWALDVKALVDHMVETFRVPFETVKFLLDYFDHYRDFVQCFPKCENLRIWGVGPISEEDIAYFKKHVEHKHFYINGNLQ</sequence>
<dbReference type="AlphaFoldDB" id="A0A6A5HCB6"/>
<name>A0A6A5HCB6_CAERE</name>